<dbReference type="EMBL" id="PKPP01006953">
    <property type="protein sequence ID" value="PWA54835.1"/>
    <property type="molecule type" value="Genomic_DNA"/>
</dbReference>
<organism evidence="2 3">
    <name type="scientific">Artemisia annua</name>
    <name type="common">Sweet wormwood</name>
    <dbReference type="NCBI Taxonomy" id="35608"/>
    <lineage>
        <taxon>Eukaryota</taxon>
        <taxon>Viridiplantae</taxon>
        <taxon>Streptophyta</taxon>
        <taxon>Embryophyta</taxon>
        <taxon>Tracheophyta</taxon>
        <taxon>Spermatophyta</taxon>
        <taxon>Magnoliopsida</taxon>
        <taxon>eudicotyledons</taxon>
        <taxon>Gunneridae</taxon>
        <taxon>Pentapetalae</taxon>
        <taxon>asterids</taxon>
        <taxon>campanulids</taxon>
        <taxon>Asterales</taxon>
        <taxon>Asteraceae</taxon>
        <taxon>Asteroideae</taxon>
        <taxon>Anthemideae</taxon>
        <taxon>Artemisiinae</taxon>
        <taxon>Artemisia</taxon>
    </lineage>
</organism>
<dbReference type="AlphaFoldDB" id="A0A2U1M0Q2"/>
<protein>
    <submittedName>
        <fullName evidence="2">SKP1 interacting partner 1</fullName>
    </submittedName>
</protein>
<dbReference type="Gene3D" id="1.20.1280.50">
    <property type="match status" value="1"/>
</dbReference>
<evidence type="ECO:0000313" key="3">
    <source>
        <dbReference type="Proteomes" id="UP000245207"/>
    </source>
</evidence>
<dbReference type="Pfam" id="PF00646">
    <property type="entry name" value="F-box"/>
    <property type="match status" value="1"/>
</dbReference>
<dbReference type="Proteomes" id="UP000245207">
    <property type="component" value="Unassembled WGS sequence"/>
</dbReference>
<evidence type="ECO:0000313" key="2">
    <source>
        <dbReference type="EMBL" id="PWA54835.1"/>
    </source>
</evidence>
<name>A0A2U1M0Q2_ARTAN</name>
<dbReference type="OrthoDB" id="550575at2759"/>
<keyword evidence="3" id="KW-1185">Reference proteome</keyword>
<evidence type="ECO:0000259" key="1">
    <source>
        <dbReference type="Pfam" id="PF00646"/>
    </source>
</evidence>
<dbReference type="SUPFAM" id="SSF81383">
    <property type="entry name" value="F-box domain"/>
    <property type="match status" value="1"/>
</dbReference>
<dbReference type="PANTHER" id="PTHR38926">
    <property type="entry name" value="F-BOX DOMAIN CONTAINING PROTEIN, EXPRESSED"/>
    <property type="match status" value="1"/>
</dbReference>
<accession>A0A2U1M0Q2</accession>
<dbReference type="InterPro" id="IPR006553">
    <property type="entry name" value="Leu-rich_rpt_Cys-con_subtyp"/>
</dbReference>
<dbReference type="SMART" id="SM00367">
    <property type="entry name" value="LRR_CC"/>
    <property type="match status" value="3"/>
</dbReference>
<dbReference type="InterPro" id="IPR036047">
    <property type="entry name" value="F-box-like_dom_sf"/>
</dbReference>
<dbReference type="InterPro" id="IPR032675">
    <property type="entry name" value="LRR_dom_sf"/>
</dbReference>
<dbReference type="PANTHER" id="PTHR38926:SF5">
    <property type="entry name" value="F-BOX AND LEUCINE-RICH REPEAT PROTEIN 6"/>
    <property type="match status" value="1"/>
</dbReference>
<feature type="domain" description="F-box" evidence="1">
    <location>
        <begin position="16"/>
        <end position="55"/>
    </location>
</feature>
<gene>
    <name evidence="2" type="ORF">CTI12_AA430440</name>
</gene>
<reference evidence="2 3" key="1">
    <citation type="journal article" date="2018" name="Mol. Plant">
        <title>The genome of Artemisia annua provides insight into the evolution of Asteraceae family and artemisinin biosynthesis.</title>
        <authorList>
            <person name="Shen Q."/>
            <person name="Zhang L."/>
            <person name="Liao Z."/>
            <person name="Wang S."/>
            <person name="Yan T."/>
            <person name="Shi P."/>
            <person name="Liu M."/>
            <person name="Fu X."/>
            <person name="Pan Q."/>
            <person name="Wang Y."/>
            <person name="Lv Z."/>
            <person name="Lu X."/>
            <person name="Zhang F."/>
            <person name="Jiang W."/>
            <person name="Ma Y."/>
            <person name="Chen M."/>
            <person name="Hao X."/>
            <person name="Li L."/>
            <person name="Tang Y."/>
            <person name="Lv G."/>
            <person name="Zhou Y."/>
            <person name="Sun X."/>
            <person name="Brodelius P.E."/>
            <person name="Rose J.K.C."/>
            <person name="Tang K."/>
        </authorList>
    </citation>
    <scope>NUCLEOTIDE SEQUENCE [LARGE SCALE GENOMIC DNA]</scope>
    <source>
        <strain evidence="3">cv. Huhao1</strain>
        <tissue evidence="2">Leaf</tissue>
    </source>
</reference>
<proteinExistence type="predicted"/>
<sequence length="298" mass="34436">MYHHGKKKTVEPLCADLPYDCLVNIFTRLPLKDRWLSTMFVCKSWLHATKGPELYTVFDLESYFYKASDHFDISELKRWWIRPSESESWWTHEFETKIDNMIRDVVELSNGGLKEIRVRHCSDHSLSLIAQRCPNLEVLSIKSSPNVTDESMVKVASGCPKLKEVDISYCYGISHTSLVTLGRNCSNLLILKRNHIGIYKNRFESSIMIENIPTNYLRTRPEDGDLVAAAIGKFMPQLLHLELRFSELPFESLDLICKGCENLENLDVSSWKYIGWDLLEKATLHLRNLKKLKSPGHS</sequence>
<dbReference type="Gene3D" id="3.80.10.10">
    <property type="entry name" value="Ribonuclease Inhibitor"/>
    <property type="match status" value="1"/>
</dbReference>
<dbReference type="STRING" id="35608.A0A2U1M0Q2"/>
<comment type="caution">
    <text evidence="2">The sequence shown here is derived from an EMBL/GenBank/DDBJ whole genome shotgun (WGS) entry which is preliminary data.</text>
</comment>
<dbReference type="InterPro" id="IPR001810">
    <property type="entry name" value="F-box_dom"/>
</dbReference>
<dbReference type="SUPFAM" id="SSF52047">
    <property type="entry name" value="RNI-like"/>
    <property type="match status" value="1"/>
</dbReference>